<evidence type="ECO:0000256" key="2">
    <source>
        <dbReference type="PROSITE-ProRule" id="PRU00285"/>
    </source>
</evidence>
<keyword evidence="1" id="KW-0346">Stress response</keyword>
<feature type="domain" description="SHSP" evidence="5">
    <location>
        <begin position="47"/>
        <end position="159"/>
    </location>
</feature>
<dbReference type="AlphaFoldDB" id="A0A8J7FD73"/>
<evidence type="ECO:0000256" key="4">
    <source>
        <dbReference type="SAM" id="MobiDB-lite"/>
    </source>
</evidence>
<dbReference type="Proteomes" id="UP000620559">
    <property type="component" value="Unassembled WGS sequence"/>
</dbReference>
<dbReference type="RefSeq" id="WP_193921645.1">
    <property type="nucleotide sequence ID" value="NZ_JADEWL010000051.1"/>
</dbReference>
<dbReference type="PROSITE" id="PS01031">
    <property type="entry name" value="SHSP"/>
    <property type="match status" value="1"/>
</dbReference>
<dbReference type="SUPFAM" id="SSF49764">
    <property type="entry name" value="HSP20-like chaperones"/>
    <property type="match status" value="1"/>
</dbReference>
<dbReference type="InterPro" id="IPR002068">
    <property type="entry name" value="A-crystallin/Hsp20_dom"/>
</dbReference>
<feature type="region of interest" description="Disordered" evidence="4">
    <location>
        <begin position="84"/>
        <end position="103"/>
    </location>
</feature>
<dbReference type="Pfam" id="PF00011">
    <property type="entry name" value="HSP20"/>
    <property type="match status" value="1"/>
</dbReference>
<evidence type="ECO:0000313" key="7">
    <source>
        <dbReference type="Proteomes" id="UP000620559"/>
    </source>
</evidence>
<name>A0A8J7FD73_9CYAN</name>
<dbReference type="PANTHER" id="PTHR46733:SF2">
    <property type="entry name" value="25.3 KDA HEAT SHOCK PROTEIN, CHLOROPLASTIC-LIKE"/>
    <property type="match status" value="1"/>
</dbReference>
<dbReference type="InterPro" id="IPR044587">
    <property type="entry name" value="HSP21-like"/>
</dbReference>
<proteinExistence type="inferred from homology"/>
<accession>A0A8J7FD73</accession>
<feature type="compositionally biased region" description="Basic and acidic residues" evidence="4">
    <location>
        <begin position="92"/>
        <end position="103"/>
    </location>
</feature>
<dbReference type="PANTHER" id="PTHR46733">
    <property type="entry name" value="26.5 KDA HEAT SHOCK PROTEIN, MITOCHONDRIAL"/>
    <property type="match status" value="1"/>
</dbReference>
<evidence type="ECO:0000256" key="3">
    <source>
        <dbReference type="RuleBase" id="RU003616"/>
    </source>
</evidence>
<dbReference type="EMBL" id="JADEWL010000051">
    <property type="protein sequence ID" value="MBE9214148.1"/>
    <property type="molecule type" value="Genomic_DNA"/>
</dbReference>
<comment type="similarity">
    <text evidence="2 3">Belongs to the small heat shock protein (HSP20) family.</text>
</comment>
<dbReference type="Gene3D" id="2.60.40.790">
    <property type="match status" value="1"/>
</dbReference>
<gene>
    <name evidence="6" type="ORF">IQ247_15985</name>
</gene>
<protein>
    <submittedName>
        <fullName evidence="6">Hsp20/alpha crystallin family protein</fullName>
    </submittedName>
</protein>
<sequence>MPITRWEPFQEIETWQPFSREPMWTIDQMQRQMNRLMERLIPSGNGGSALNYIPSAEMEETAEDIRLKLEIPGMEAKDLSVEVTDSSVSISGERKSETKTEEKGMIRSEFHYGRFERNIPLPSHVQNDKVQAEYKNGILSLKLPKLEGEKHKTVKIDVK</sequence>
<organism evidence="6 7">
    <name type="scientific">Plectonema cf. radiosum LEGE 06105</name>
    <dbReference type="NCBI Taxonomy" id="945769"/>
    <lineage>
        <taxon>Bacteria</taxon>
        <taxon>Bacillati</taxon>
        <taxon>Cyanobacteriota</taxon>
        <taxon>Cyanophyceae</taxon>
        <taxon>Oscillatoriophycideae</taxon>
        <taxon>Oscillatoriales</taxon>
        <taxon>Microcoleaceae</taxon>
        <taxon>Plectonema</taxon>
    </lineage>
</organism>
<evidence type="ECO:0000256" key="1">
    <source>
        <dbReference type="ARBA" id="ARBA00023016"/>
    </source>
</evidence>
<dbReference type="GO" id="GO:0009408">
    <property type="term" value="P:response to heat"/>
    <property type="evidence" value="ECO:0007669"/>
    <property type="project" value="InterPro"/>
</dbReference>
<reference evidence="6" key="1">
    <citation type="submission" date="2020-10" db="EMBL/GenBank/DDBJ databases">
        <authorList>
            <person name="Castelo-Branco R."/>
            <person name="Eusebio N."/>
            <person name="Adriana R."/>
            <person name="Vieira A."/>
            <person name="Brugerolle De Fraissinette N."/>
            <person name="Rezende De Castro R."/>
            <person name="Schneider M.P."/>
            <person name="Vasconcelos V."/>
            <person name="Leao P.N."/>
        </authorList>
    </citation>
    <scope>NUCLEOTIDE SEQUENCE</scope>
    <source>
        <strain evidence="6">LEGE 06105</strain>
    </source>
</reference>
<dbReference type="CDD" id="cd06464">
    <property type="entry name" value="ACD_sHsps-like"/>
    <property type="match status" value="1"/>
</dbReference>
<comment type="caution">
    <text evidence="6">The sequence shown here is derived from an EMBL/GenBank/DDBJ whole genome shotgun (WGS) entry which is preliminary data.</text>
</comment>
<keyword evidence="7" id="KW-1185">Reference proteome</keyword>
<evidence type="ECO:0000259" key="5">
    <source>
        <dbReference type="PROSITE" id="PS01031"/>
    </source>
</evidence>
<dbReference type="InterPro" id="IPR008978">
    <property type="entry name" value="HSP20-like_chaperone"/>
</dbReference>
<evidence type="ECO:0000313" key="6">
    <source>
        <dbReference type="EMBL" id="MBE9214148.1"/>
    </source>
</evidence>